<feature type="region of interest" description="Disordered" evidence="1">
    <location>
        <begin position="32"/>
        <end position="51"/>
    </location>
</feature>
<gene>
    <name evidence="2" type="ORF">JTE90_024792</name>
</gene>
<evidence type="ECO:0000313" key="2">
    <source>
        <dbReference type="EMBL" id="KAG8176972.1"/>
    </source>
</evidence>
<accession>A0AAV6TZM7</accession>
<protein>
    <submittedName>
        <fullName evidence="2">Uncharacterized protein</fullName>
    </submittedName>
</protein>
<keyword evidence="3" id="KW-1185">Reference proteome</keyword>
<proteinExistence type="predicted"/>
<evidence type="ECO:0000313" key="3">
    <source>
        <dbReference type="Proteomes" id="UP000827092"/>
    </source>
</evidence>
<organism evidence="2 3">
    <name type="scientific">Oedothorax gibbosus</name>
    <dbReference type="NCBI Taxonomy" id="931172"/>
    <lineage>
        <taxon>Eukaryota</taxon>
        <taxon>Metazoa</taxon>
        <taxon>Ecdysozoa</taxon>
        <taxon>Arthropoda</taxon>
        <taxon>Chelicerata</taxon>
        <taxon>Arachnida</taxon>
        <taxon>Araneae</taxon>
        <taxon>Araneomorphae</taxon>
        <taxon>Entelegynae</taxon>
        <taxon>Araneoidea</taxon>
        <taxon>Linyphiidae</taxon>
        <taxon>Erigoninae</taxon>
        <taxon>Oedothorax</taxon>
    </lineage>
</organism>
<dbReference type="EMBL" id="JAFNEN010000833">
    <property type="protein sequence ID" value="KAG8176972.1"/>
    <property type="molecule type" value="Genomic_DNA"/>
</dbReference>
<comment type="caution">
    <text evidence="2">The sequence shown here is derived from an EMBL/GenBank/DDBJ whole genome shotgun (WGS) entry which is preliminary data.</text>
</comment>
<dbReference type="Proteomes" id="UP000827092">
    <property type="component" value="Unassembled WGS sequence"/>
</dbReference>
<sequence>MGNHNKHSLPSHQETVTHCSSRPFVLKKERNPEIERSRSRLLPRHNNTTAPAKCSRRHWHIFGTPSSGTKHRWWFDAGQVHRYAVLLGWWGDLRSSWRLFGLFRR</sequence>
<evidence type="ECO:0000256" key="1">
    <source>
        <dbReference type="SAM" id="MobiDB-lite"/>
    </source>
</evidence>
<feature type="region of interest" description="Disordered" evidence="1">
    <location>
        <begin position="1"/>
        <end position="22"/>
    </location>
</feature>
<name>A0AAV6TZM7_9ARAC</name>
<reference evidence="2 3" key="1">
    <citation type="journal article" date="2022" name="Nat. Ecol. Evol.">
        <title>A masculinizing supergene underlies an exaggerated male reproductive morph in a spider.</title>
        <authorList>
            <person name="Hendrickx F."/>
            <person name="De Corte Z."/>
            <person name="Sonet G."/>
            <person name="Van Belleghem S.M."/>
            <person name="Kostlbacher S."/>
            <person name="Vangestel C."/>
        </authorList>
    </citation>
    <scope>NUCLEOTIDE SEQUENCE [LARGE SCALE GENOMIC DNA]</scope>
    <source>
        <strain evidence="2">W744_W776</strain>
    </source>
</reference>
<dbReference type="AlphaFoldDB" id="A0AAV6TZM7"/>
<feature type="compositionally biased region" description="Polar residues" evidence="1">
    <location>
        <begin position="10"/>
        <end position="20"/>
    </location>
</feature>